<feature type="coiled-coil region" evidence="1">
    <location>
        <begin position="32"/>
        <end position="61"/>
    </location>
</feature>
<organism evidence="2 3">
    <name type="scientific">Holothuria leucospilota</name>
    <name type="common">Black long sea cucumber</name>
    <name type="synonym">Mertensiothuria leucospilota</name>
    <dbReference type="NCBI Taxonomy" id="206669"/>
    <lineage>
        <taxon>Eukaryota</taxon>
        <taxon>Metazoa</taxon>
        <taxon>Echinodermata</taxon>
        <taxon>Eleutherozoa</taxon>
        <taxon>Echinozoa</taxon>
        <taxon>Holothuroidea</taxon>
        <taxon>Aspidochirotacea</taxon>
        <taxon>Aspidochirotida</taxon>
        <taxon>Holothuriidae</taxon>
        <taxon>Holothuria</taxon>
    </lineage>
</organism>
<gene>
    <name evidence="2" type="ORF">HOLleu_05899</name>
</gene>
<dbReference type="Proteomes" id="UP001152320">
    <property type="component" value="Chromosome 2"/>
</dbReference>
<evidence type="ECO:0000256" key="1">
    <source>
        <dbReference type="SAM" id="Coils"/>
    </source>
</evidence>
<name>A0A9Q1HHP9_HOLLE</name>
<reference evidence="2" key="1">
    <citation type="submission" date="2021-10" db="EMBL/GenBank/DDBJ databases">
        <title>Tropical sea cucumber genome reveals ecological adaptation and Cuvierian tubules defense mechanism.</title>
        <authorList>
            <person name="Chen T."/>
        </authorList>
    </citation>
    <scope>NUCLEOTIDE SEQUENCE</scope>
    <source>
        <strain evidence="2">Nanhai2018</strain>
        <tissue evidence="2">Muscle</tissue>
    </source>
</reference>
<evidence type="ECO:0000313" key="2">
    <source>
        <dbReference type="EMBL" id="KAJ8047024.1"/>
    </source>
</evidence>
<accession>A0A9Q1HHP9</accession>
<dbReference type="AlphaFoldDB" id="A0A9Q1HHP9"/>
<keyword evidence="3" id="KW-1185">Reference proteome</keyword>
<proteinExistence type="predicted"/>
<evidence type="ECO:0000313" key="3">
    <source>
        <dbReference type="Proteomes" id="UP001152320"/>
    </source>
</evidence>
<dbReference type="EMBL" id="JAIZAY010000002">
    <property type="protein sequence ID" value="KAJ8047024.1"/>
    <property type="molecule type" value="Genomic_DNA"/>
</dbReference>
<protein>
    <submittedName>
        <fullName evidence="2">U2 snRNP-associated SURP motif-containing protein</fullName>
    </submittedName>
</protein>
<comment type="caution">
    <text evidence="2">The sequence shown here is derived from an EMBL/GenBank/DDBJ whole genome shotgun (WGS) entry which is preliminary data.</text>
</comment>
<sequence>MSGRARRDDGIKQGTAKNIPKNKLKAFSIGQMNVTNKLSKRAEEAMKKQEQEAEAAKLLEDFVADFSTGKSHKGKAFVRGNTINPETKGIFITTLLMNYAVHVNYSSYIELA</sequence>
<keyword evidence="1" id="KW-0175">Coiled coil</keyword>